<comment type="caution">
    <text evidence="3">The sequence shown here is derived from an EMBL/GenBank/DDBJ whole genome shotgun (WGS) entry which is preliminary data.</text>
</comment>
<organism evidence="3 4">
    <name type="scientific">Cellulomonas avistercoris</name>
    <dbReference type="NCBI Taxonomy" id="2762242"/>
    <lineage>
        <taxon>Bacteria</taxon>
        <taxon>Bacillati</taxon>
        <taxon>Actinomycetota</taxon>
        <taxon>Actinomycetes</taxon>
        <taxon>Micrococcales</taxon>
        <taxon>Cellulomonadaceae</taxon>
        <taxon>Cellulomonas</taxon>
    </lineage>
</organism>
<keyword evidence="4" id="KW-1185">Reference proteome</keyword>
<name>A0ABR8QB32_9CELL</name>
<dbReference type="RefSeq" id="WP_191780610.1">
    <property type="nucleotide sequence ID" value="NZ_JACSQV010000002.1"/>
</dbReference>
<keyword evidence="2" id="KW-0812">Transmembrane</keyword>
<dbReference type="EMBL" id="JACSQV010000002">
    <property type="protein sequence ID" value="MBD7917484.1"/>
    <property type="molecule type" value="Genomic_DNA"/>
</dbReference>
<proteinExistence type="predicted"/>
<gene>
    <name evidence="3" type="ORF">H9657_04215</name>
</gene>
<evidence type="ECO:0000256" key="2">
    <source>
        <dbReference type="SAM" id="Phobius"/>
    </source>
</evidence>
<protein>
    <recommendedName>
        <fullName evidence="5">Transposase IS4-like domain-containing protein</fullName>
    </recommendedName>
</protein>
<keyword evidence="2" id="KW-0472">Membrane</keyword>
<evidence type="ECO:0000313" key="3">
    <source>
        <dbReference type="EMBL" id="MBD7917484.1"/>
    </source>
</evidence>
<keyword evidence="2" id="KW-1133">Transmembrane helix</keyword>
<reference evidence="3 4" key="1">
    <citation type="submission" date="2020-08" db="EMBL/GenBank/DDBJ databases">
        <title>A Genomic Blueprint of the Chicken Gut Microbiome.</title>
        <authorList>
            <person name="Gilroy R."/>
            <person name="Ravi A."/>
            <person name="Getino M."/>
            <person name="Pursley I."/>
            <person name="Horton D.L."/>
            <person name="Alikhan N.-F."/>
            <person name="Baker D."/>
            <person name="Gharbi K."/>
            <person name="Hall N."/>
            <person name="Watson M."/>
            <person name="Adriaenssens E.M."/>
            <person name="Foster-Nyarko E."/>
            <person name="Jarju S."/>
            <person name="Secka A."/>
            <person name="Antonio M."/>
            <person name="Oren A."/>
            <person name="Chaudhuri R."/>
            <person name="La Ragione R.M."/>
            <person name="Hildebrand F."/>
            <person name="Pallen M.J."/>
        </authorList>
    </citation>
    <scope>NUCLEOTIDE SEQUENCE [LARGE SCALE GENOMIC DNA]</scope>
    <source>
        <strain evidence="3 4">Sa3CUA2</strain>
    </source>
</reference>
<feature type="transmembrane region" description="Helical" evidence="2">
    <location>
        <begin position="464"/>
        <end position="487"/>
    </location>
</feature>
<dbReference type="Proteomes" id="UP000604241">
    <property type="component" value="Unassembled WGS sequence"/>
</dbReference>
<feature type="compositionally biased region" description="Basic and acidic residues" evidence="1">
    <location>
        <begin position="193"/>
        <end position="206"/>
    </location>
</feature>
<evidence type="ECO:0000313" key="4">
    <source>
        <dbReference type="Proteomes" id="UP000604241"/>
    </source>
</evidence>
<evidence type="ECO:0008006" key="5">
    <source>
        <dbReference type="Google" id="ProtNLM"/>
    </source>
</evidence>
<accession>A0ABR8QB32</accession>
<sequence length="536" mass="59765">MIREGEFVRAREVVRRSGLAVELEQQLRAGKGGAPRQLDVETLLAACIVVFGTGQRSATLIKVHQVLTEDIVVSLQDRLGVRRKIGRRWQVLTLRQVRYLFKRICTLLDYSPHTTSLTSDERAAREDETFRWLNELVRASVPTDVPHADTLGVDATSIRTAARPRGPLPSAKGEDDYRGDSAFARQAGGSWDPDARHGHQTKTHENANDSFFGHVLLAGVGIHPAKSEFATLKLVEALVVTPNGYNTPKPTLRMLDEYRAAGHDLAKVLVDRGFSYWEASGWADELLTREVAQTIDMHPADRGARPDPATGVLMIDGWPYVPWTPKHLHAIPPPPHLVVREPKPGAATDKHDAYRTNLAALEKFRRAQAELAQYALTPNGRARKDGSRQFKVPQHRRDLATARDRRMKVYNQPTLVLPASVATKLRQEHRWGSDAWIADYSRRTAIEAVFGNMKARDGEGVQRGWIRVVGLAATAIMTTFAIVHYNLRMVRTWARRTGFQNDDMLLARDRAIAGYEEIALDDDEPPAALSPPTAAA</sequence>
<evidence type="ECO:0000256" key="1">
    <source>
        <dbReference type="SAM" id="MobiDB-lite"/>
    </source>
</evidence>
<feature type="region of interest" description="Disordered" evidence="1">
    <location>
        <begin position="158"/>
        <end position="206"/>
    </location>
</feature>